<dbReference type="Proteomes" id="UP001172681">
    <property type="component" value="Unassembled WGS sequence"/>
</dbReference>
<keyword evidence="5" id="KW-1185">Reference proteome</keyword>
<comment type="caution">
    <text evidence="4">The sequence shown here is derived from an EMBL/GenBank/DDBJ whole genome shotgun (WGS) entry which is preliminary data.</text>
</comment>
<dbReference type="InterPro" id="IPR036291">
    <property type="entry name" value="NAD(P)-bd_dom_sf"/>
</dbReference>
<keyword evidence="3" id="KW-0560">Oxidoreductase</keyword>
<evidence type="ECO:0000256" key="1">
    <source>
        <dbReference type="ARBA" id="ARBA00006484"/>
    </source>
</evidence>
<evidence type="ECO:0000256" key="2">
    <source>
        <dbReference type="ARBA" id="ARBA00022857"/>
    </source>
</evidence>
<accession>A0AA38Y978</accession>
<protein>
    <recommendedName>
        <fullName evidence="6">Short-chain dehydrogenase/reductase family protein</fullName>
    </recommendedName>
</protein>
<dbReference type="InterPro" id="IPR002347">
    <property type="entry name" value="SDR_fam"/>
</dbReference>
<sequence length="369" mass="40764">MASKDLPPRTEAFFPTIFYKTQFCEKHAGLPLGLTLLSKVAIVTGSNVGLGFESARQLLALNLSHLILAVRSTEKGEQAASQLRAQFPHAKIEVWKLDMCSYSSIQEFAFRVDADLTRLDIALLNAGLVKPSYTVVKETGHEETVQVNYLSTVLLALLLIPSLCTKRPPGGQPGRLTMVNSGLSLVGKLPLNPKKPEQPILQSFDNKENFSSTSWYNNSKTLMHLFLWKLSEYLHADDVIVNIVDPGYVKGTEGVSKMPKLTAMMAKSFAALTGRTVQVGASTYVDAVAVKGKESHCCFLTSWRIHPFAPFLYTPKGKTLIEKLWQETLAELKFAKPEALLSAKSLRDAEAGHDGGFRDFIHPNVEDRE</sequence>
<keyword evidence="2" id="KW-0521">NADP</keyword>
<comment type="similarity">
    <text evidence="1">Belongs to the short-chain dehydrogenases/reductases (SDR) family.</text>
</comment>
<dbReference type="PANTHER" id="PTHR24320:SF252">
    <property type="entry name" value="DEHYDROGENASE_REDUCTASE FAMILY PROTEIN, PUTATIVE (AFU_ORTHOLOGUE AFUA_3G08550)-RELATED"/>
    <property type="match status" value="1"/>
</dbReference>
<name>A0AA38Y978_9EURO</name>
<dbReference type="PRINTS" id="PR00081">
    <property type="entry name" value="GDHRDH"/>
</dbReference>
<reference evidence="4" key="1">
    <citation type="submission" date="2022-10" db="EMBL/GenBank/DDBJ databases">
        <title>Culturing micro-colonial fungi from biological soil crusts in the Mojave desert and describing Neophaeococcomyces mojavensis, and introducing the new genera and species Taxawa tesnikishii.</title>
        <authorList>
            <person name="Kurbessoian T."/>
            <person name="Stajich J.E."/>
        </authorList>
    </citation>
    <scope>NUCLEOTIDE SEQUENCE</scope>
    <source>
        <strain evidence="4">TK_35</strain>
    </source>
</reference>
<evidence type="ECO:0000313" key="5">
    <source>
        <dbReference type="Proteomes" id="UP001172681"/>
    </source>
</evidence>
<dbReference type="SUPFAM" id="SSF51735">
    <property type="entry name" value="NAD(P)-binding Rossmann-fold domains"/>
    <property type="match status" value="1"/>
</dbReference>
<dbReference type="Gene3D" id="3.40.50.720">
    <property type="entry name" value="NAD(P)-binding Rossmann-like Domain"/>
    <property type="match status" value="1"/>
</dbReference>
<dbReference type="GO" id="GO:0016491">
    <property type="term" value="F:oxidoreductase activity"/>
    <property type="evidence" value="ECO:0007669"/>
    <property type="project" value="UniProtKB-KW"/>
</dbReference>
<organism evidence="4 5">
    <name type="scientific">Knufia peltigerae</name>
    <dbReference type="NCBI Taxonomy" id="1002370"/>
    <lineage>
        <taxon>Eukaryota</taxon>
        <taxon>Fungi</taxon>
        <taxon>Dikarya</taxon>
        <taxon>Ascomycota</taxon>
        <taxon>Pezizomycotina</taxon>
        <taxon>Eurotiomycetes</taxon>
        <taxon>Chaetothyriomycetidae</taxon>
        <taxon>Chaetothyriales</taxon>
        <taxon>Trichomeriaceae</taxon>
        <taxon>Knufia</taxon>
    </lineage>
</organism>
<gene>
    <name evidence="4" type="ORF">H2204_003357</name>
</gene>
<dbReference type="AlphaFoldDB" id="A0AA38Y978"/>
<dbReference type="PANTHER" id="PTHR24320">
    <property type="entry name" value="RETINOL DEHYDROGENASE"/>
    <property type="match status" value="1"/>
</dbReference>
<proteinExistence type="inferred from homology"/>
<evidence type="ECO:0000313" key="4">
    <source>
        <dbReference type="EMBL" id="KAJ9640132.1"/>
    </source>
</evidence>
<evidence type="ECO:0008006" key="6">
    <source>
        <dbReference type="Google" id="ProtNLM"/>
    </source>
</evidence>
<evidence type="ECO:0000256" key="3">
    <source>
        <dbReference type="ARBA" id="ARBA00023002"/>
    </source>
</evidence>
<dbReference type="Pfam" id="PF00106">
    <property type="entry name" value="adh_short"/>
    <property type="match status" value="1"/>
</dbReference>
<dbReference type="EMBL" id="JAPDRN010000015">
    <property type="protein sequence ID" value="KAJ9640132.1"/>
    <property type="molecule type" value="Genomic_DNA"/>
</dbReference>